<evidence type="ECO:0000313" key="2">
    <source>
        <dbReference type="Proteomes" id="UP000249402"/>
    </source>
</evidence>
<dbReference type="RefSeq" id="XP_025573167.1">
    <property type="nucleotide sequence ID" value="XM_025713742.1"/>
</dbReference>
<dbReference type="AlphaFoldDB" id="A0A395GTT5"/>
<sequence length="166" mass="18553">MLVRFCLRVPRSNRHSGRLPMTGPFGVRGFVFPSQALHCCFILVVQARAPQLQGIVCPGVSPAAPVQLINIVQGGEIRSTRLPSRLVAIAYKQRIDVHGCFFFHFIVCTTKYLSISILFKGPHHIAYLVQSTDIHRSLIFQGTSPLQITTAPAHHSPHRPVRLYHL</sequence>
<proteinExistence type="predicted"/>
<dbReference type="Proteomes" id="UP000249402">
    <property type="component" value="Unassembled WGS sequence"/>
</dbReference>
<protein>
    <submittedName>
        <fullName evidence="1">Uncharacterized protein</fullName>
    </submittedName>
</protein>
<dbReference type="VEuPathDB" id="FungiDB:BO80DRAFT_146139"/>
<dbReference type="EMBL" id="KZ824450">
    <property type="protein sequence ID" value="RAK98839.1"/>
    <property type="molecule type" value="Genomic_DNA"/>
</dbReference>
<accession>A0A395GTT5</accession>
<organism evidence="1 2">
    <name type="scientific">Aspergillus ibericus CBS 121593</name>
    <dbReference type="NCBI Taxonomy" id="1448316"/>
    <lineage>
        <taxon>Eukaryota</taxon>
        <taxon>Fungi</taxon>
        <taxon>Dikarya</taxon>
        <taxon>Ascomycota</taxon>
        <taxon>Pezizomycotina</taxon>
        <taxon>Eurotiomycetes</taxon>
        <taxon>Eurotiomycetidae</taxon>
        <taxon>Eurotiales</taxon>
        <taxon>Aspergillaceae</taxon>
        <taxon>Aspergillus</taxon>
        <taxon>Aspergillus subgen. Circumdati</taxon>
    </lineage>
</organism>
<evidence type="ECO:0000313" key="1">
    <source>
        <dbReference type="EMBL" id="RAK98839.1"/>
    </source>
</evidence>
<gene>
    <name evidence="1" type="ORF">BO80DRAFT_146139</name>
</gene>
<reference evidence="1 2" key="1">
    <citation type="submission" date="2018-02" db="EMBL/GenBank/DDBJ databases">
        <title>The genomes of Aspergillus section Nigri reveals drivers in fungal speciation.</title>
        <authorList>
            <consortium name="DOE Joint Genome Institute"/>
            <person name="Vesth T.C."/>
            <person name="Nybo J."/>
            <person name="Theobald S."/>
            <person name="Brandl J."/>
            <person name="Frisvad J.C."/>
            <person name="Nielsen K.F."/>
            <person name="Lyhne E.K."/>
            <person name="Kogle M.E."/>
            <person name="Kuo A."/>
            <person name="Riley R."/>
            <person name="Clum A."/>
            <person name="Nolan M."/>
            <person name="Lipzen A."/>
            <person name="Salamov A."/>
            <person name="Henrissat B."/>
            <person name="Wiebenga A."/>
            <person name="De vries R.P."/>
            <person name="Grigoriev I.V."/>
            <person name="Mortensen U.H."/>
            <person name="Andersen M.R."/>
            <person name="Baker S.E."/>
        </authorList>
    </citation>
    <scope>NUCLEOTIDE SEQUENCE [LARGE SCALE GENOMIC DNA]</scope>
    <source>
        <strain evidence="1 2">CBS 121593</strain>
    </source>
</reference>
<keyword evidence="2" id="KW-1185">Reference proteome</keyword>
<name>A0A395GTT5_9EURO</name>
<dbReference type="GeneID" id="37218607"/>